<dbReference type="InterPro" id="IPR027417">
    <property type="entry name" value="P-loop_NTPase"/>
</dbReference>
<dbReference type="SUPFAM" id="SSF52540">
    <property type="entry name" value="P-loop containing nucleoside triphosphate hydrolases"/>
    <property type="match status" value="1"/>
</dbReference>
<dbReference type="EMBL" id="JBGEHV010000021">
    <property type="protein sequence ID" value="MEY8040441.1"/>
    <property type="molecule type" value="Genomic_DNA"/>
</dbReference>
<reference evidence="4 5" key="1">
    <citation type="submission" date="2024-08" db="EMBL/GenBank/DDBJ databases">
        <title>Genome mining of Saccharopolyspora cebuensis PGLac3 from Nigerian medicinal plant.</title>
        <authorList>
            <person name="Ezeobiora C.E."/>
            <person name="Igbokwe N.H."/>
            <person name="Amin D.H."/>
            <person name="Mendie U.E."/>
        </authorList>
    </citation>
    <scope>NUCLEOTIDE SEQUENCE [LARGE SCALE GENOMIC DNA]</scope>
    <source>
        <strain evidence="4 5">PGLac3</strain>
    </source>
</reference>
<dbReference type="Pfam" id="PF00005">
    <property type="entry name" value="ABC_tran"/>
    <property type="match status" value="1"/>
</dbReference>
<evidence type="ECO:0000256" key="1">
    <source>
        <dbReference type="ARBA" id="ARBA00022741"/>
    </source>
</evidence>
<gene>
    <name evidence="4" type="ORF">AB8O55_13625</name>
</gene>
<keyword evidence="1" id="KW-0547">Nucleotide-binding</keyword>
<keyword evidence="5" id="KW-1185">Reference proteome</keyword>
<dbReference type="InterPro" id="IPR003439">
    <property type="entry name" value="ABC_transporter-like_ATP-bd"/>
</dbReference>
<dbReference type="CDD" id="cd03214">
    <property type="entry name" value="ABC_Iron-Siderophores_B12_Hemin"/>
    <property type="match status" value="1"/>
</dbReference>
<evidence type="ECO:0000256" key="2">
    <source>
        <dbReference type="ARBA" id="ARBA00022840"/>
    </source>
</evidence>
<evidence type="ECO:0000259" key="3">
    <source>
        <dbReference type="PROSITE" id="PS50893"/>
    </source>
</evidence>
<feature type="domain" description="ABC transporter" evidence="3">
    <location>
        <begin position="3"/>
        <end position="237"/>
    </location>
</feature>
<organism evidence="4 5">
    <name type="scientific">Saccharopolyspora cebuensis</name>
    <dbReference type="NCBI Taxonomy" id="418759"/>
    <lineage>
        <taxon>Bacteria</taxon>
        <taxon>Bacillati</taxon>
        <taxon>Actinomycetota</taxon>
        <taxon>Actinomycetes</taxon>
        <taxon>Pseudonocardiales</taxon>
        <taxon>Pseudonocardiaceae</taxon>
        <taxon>Saccharopolyspora</taxon>
    </lineage>
</organism>
<comment type="caution">
    <text evidence="4">The sequence shown here is derived from an EMBL/GenBank/DDBJ whole genome shotgun (WGS) entry which is preliminary data.</text>
</comment>
<accession>A0ABV4CH74</accession>
<evidence type="ECO:0000313" key="4">
    <source>
        <dbReference type="EMBL" id="MEY8040441.1"/>
    </source>
</evidence>
<sequence>MSIRVRGLTADLGGRRVVSDVDVEVAPGEVHGLVGPNGSGKTTVLRALHRAIEPGTGEVEVAGVARHAPRRRLARVLAATTQEQRHDAALTVREVVEQGRTPHLGLLDRMRAEDRAAVAEALRTAELDALADRDVRTLSGGEGQRVALARSLAQRPVALLLDEPTNHLDLRHQYGVLALLRKLAADGLAVLLTLHDLRHAVEFCDRLTVLHEGRVRASGPPTDVLDEQLLAEVFGVRATIRPGPELKIDGVV</sequence>
<protein>
    <submittedName>
        <fullName evidence="4">ABC transporter ATP-binding protein</fullName>
    </submittedName>
</protein>
<dbReference type="Proteomes" id="UP001564626">
    <property type="component" value="Unassembled WGS sequence"/>
</dbReference>
<dbReference type="Gene3D" id="3.40.50.300">
    <property type="entry name" value="P-loop containing nucleotide triphosphate hydrolases"/>
    <property type="match status" value="1"/>
</dbReference>
<evidence type="ECO:0000313" key="5">
    <source>
        <dbReference type="Proteomes" id="UP001564626"/>
    </source>
</evidence>
<dbReference type="InterPro" id="IPR003593">
    <property type="entry name" value="AAA+_ATPase"/>
</dbReference>
<name>A0ABV4CH74_9PSEU</name>
<dbReference type="PANTHER" id="PTHR42794">
    <property type="entry name" value="HEMIN IMPORT ATP-BINDING PROTEIN HMUV"/>
    <property type="match status" value="1"/>
</dbReference>
<dbReference type="PANTHER" id="PTHR42794:SF2">
    <property type="entry name" value="ABC TRANSPORTER ATP-BINDING PROTEIN"/>
    <property type="match status" value="1"/>
</dbReference>
<dbReference type="RefSeq" id="WP_345367417.1">
    <property type="nucleotide sequence ID" value="NZ_BAABII010000018.1"/>
</dbReference>
<keyword evidence="2 4" id="KW-0067">ATP-binding</keyword>
<dbReference type="PROSITE" id="PS50893">
    <property type="entry name" value="ABC_TRANSPORTER_2"/>
    <property type="match status" value="1"/>
</dbReference>
<dbReference type="SMART" id="SM00382">
    <property type="entry name" value="AAA"/>
    <property type="match status" value="1"/>
</dbReference>
<dbReference type="GO" id="GO:0005524">
    <property type="term" value="F:ATP binding"/>
    <property type="evidence" value="ECO:0007669"/>
    <property type="project" value="UniProtKB-KW"/>
</dbReference>
<proteinExistence type="predicted"/>